<dbReference type="PANTHER" id="PTHR28607:SF2">
    <property type="entry name" value="PROTEIN FAM174C"/>
    <property type="match status" value="1"/>
</dbReference>
<comment type="subcellular location">
    <subcellularLocation>
        <location evidence="1">Membrane</location>
        <topology evidence="1">Single-pass type I membrane protein</topology>
    </subcellularLocation>
</comment>
<keyword evidence="4" id="KW-0732">Signal</keyword>
<evidence type="ECO:0000256" key="7">
    <source>
        <dbReference type="ARBA" id="ARBA00023180"/>
    </source>
</evidence>
<protein>
    <submittedName>
        <fullName evidence="9">Family with sequence similarity 174 member C</fullName>
    </submittedName>
</protein>
<proteinExistence type="inferred from homology"/>
<evidence type="ECO:0000256" key="2">
    <source>
        <dbReference type="ARBA" id="ARBA00006986"/>
    </source>
</evidence>
<evidence type="ECO:0000256" key="6">
    <source>
        <dbReference type="ARBA" id="ARBA00023136"/>
    </source>
</evidence>
<dbReference type="Pfam" id="PF06679">
    <property type="entry name" value="DUF1180"/>
    <property type="match status" value="1"/>
</dbReference>
<keyword evidence="7" id="KW-0325">Glycoprotein</keyword>
<evidence type="ECO:0000256" key="5">
    <source>
        <dbReference type="ARBA" id="ARBA00022989"/>
    </source>
</evidence>
<evidence type="ECO:0000256" key="8">
    <source>
        <dbReference type="SAM" id="Phobius"/>
    </source>
</evidence>
<accession>A0A3B3B4Q0</accession>
<dbReference type="GO" id="GO:0016020">
    <property type="term" value="C:membrane"/>
    <property type="evidence" value="ECO:0007669"/>
    <property type="project" value="UniProtKB-SubCell"/>
</dbReference>
<evidence type="ECO:0000313" key="9">
    <source>
        <dbReference type="Ensembl" id="ENSOMEP00000000556.1"/>
    </source>
</evidence>
<dbReference type="CTD" id="55009"/>
<dbReference type="PaxDb" id="30732-ENSOMEP00000000556"/>
<reference evidence="9" key="2">
    <citation type="submission" date="2025-09" db="UniProtKB">
        <authorList>
            <consortium name="Ensembl"/>
        </authorList>
    </citation>
    <scope>IDENTIFICATION</scope>
</reference>
<dbReference type="GO" id="GO:0005576">
    <property type="term" value="C:extracellular region"/>
    <property type="evidence" value="ECO:0007669"/>
    <property type="project" value="TreeGrafter"/>
</dbReference>
<dbReference type="PANTHER" id="PTHR28607">
    <property type="entry name" value="EXPRESSED PROTEIN"/>
    <property type="match status" value="1"/>
</dbReference>
<dbReference type="GeneTree" id="ENSGT00530000064649"/>
<dbReference type="InterPro" id="IPR009565">
    <property type="entry name" value="FAM174-like"/>
</dbReference>
<dbReference type="STRING" id="30732.ENSOMEP00000000556"/>
<dbReference type="Ensembl" id="ENSOMET00000015649.1">
    <property type="protein sequence ID" value="ENSOMEP00000000556.1"/>
    <property type="gene ID" value="ENSOMEG00000001443.1"/>
</dbReference>
<keyword evidence="5 8" id="KW-1133">Transmembrane helix</keyword>
<evidence type="ECO:0000256" key="1">
    <source>
        <dbReference type="ARBA" id="ARBA00004479"/>
    </source>
</evidence>
<keyword evidence="3 8" id="KW-0812">Transmembrane</keyword>
<organism evidence="9 10">
    <name type="scientific">Oryzias melastigma</name>
    <name type="common">Marine medaka</name>
    <dbReference type="NCBI Taxonomy" id="30732"/>
    <lineage>
        <taxon>Eukaryota</taxon>
        <taxon>Metazoa</taxon>
        <taxon>Chordata</taxon>
        <taxon>Craniata</taxon>
        <taxon>Vertebrata</taxon>
        <taxon>Euteleostomi</taxon>
        <taxon>Actinopterygii</taxon>
        <taxon>Neopterygii</taxon>
        <taxon>Teleostei</taxon>
        <taxon>Neoteleostei</taxon>
        <taxon>Acanthomorphata</taxon>
        <taxon>Ovalentaria</taxon>
        <taxon>Atherinomorphae</taxon>
        <taxon>Beloniformes</taxon>
        <taxon>Adrianichthyidae</taxon>
        <taxon>Oryziinae</taxon>
        <taxon>Oryzias</taxon>
    </lineage>
</organism>
<sequence>MNPARSTVSLTSVSTRELPLGFTLCQQSGARRVPASVPVQTFPLRFFSDSKPGHKMTFRGFLSAALVSVCWVFVSATQTPLNSSAPLDAAASTSSTGNSTRGARPSGKIFKDLGVDSSMIQRALYVLIGFTMIGVLYFLIRAVRLKKPAQKKKYGLLSNYDDSVEMEAVESEEDDTLYEARSLRR</sequence>
<feature type="transmembrane region" description="Helical" evidence="8">
    <location>
        <begin position="123"/>
        <end position="143"/>
    </location>
</feature>
<evidence type="ECO:0000313" key="10">
    <source>
        <dbReference type="Proteomes" id="UP000261560"/>
    </source>
</evidence>
<feature type="transmembrane region" description="Helical" evidence="8">
    <location>
        <begin position="56"/>
        <end position="74"/>
    </location>
</feature>
<dbReference type="GeneID" id="112150357"/>
<keyword evidence="6 8" id="KW-0472">Membrane</keyword>
<dbReference type="OMA" id="TTMLFNI"/>
<evidence type="ECO:0000256" key="3">
    <source>
        <dbReference type="ARBA" id="ARBA00022692"/>
    </source>
</evidence>
<reference evidence="9" key="1">
    <citation type="submission" date="2025-08" db="UniProtKB">
        <authorList>
            <consortium name="Ensembl"/>
        </authorList>
    </citation>
    <scope>IDENTIFICATION</scope>
</reference>
<keyword evidence="10" id="KW-1185">Reference proteome</keyword>
<dbReference type="AlphaFoldDB" id="A0A3B3B4Q0"/>
<name>A0A3B3B4Q0_ORYME</name>
<dbReference type="OrthoDB" id="5917722at2759"/>
<dbReference type="Proteomes" id="UP000261560">
    <property type="component" value="Unplaced"/>
</dbReference>
<dbReference type="KEGG" id="oml:112150357"/>
<comment type="similarity">
    <text evidence="2">Belongs to the FAM174 family.</text>
</comment>
<dbReference type="RefSeq" id="XP_024134367.1">
    <property type="nucleotide sequence ID" value="XM_024278599.2"/>
</dbReference>
<evidence type="ECO:0000256" key="4">
    <source>
        <dbReference type="ARBA" id="ARBA00022729"/>
    </source>
</evidence>